<sequence>MDTYRFQKYKFSNKKELAFFDTLKHRLVYFETMKLHLFRSHQKEKYLNLFVLVYFNFVASNIITFCGPLIKKQSYYETELLRLPLRLVELLRLPLRSISQPDIDGLDLNLQFFKHDMYVYADLNKPELYDIFCRKKVRNPYVNLRQ</sequence>
<evidence type="ECO:0008006" key="4">
    <source>
        <dbReference type="Google" id="ProtNLM"/>
    </source>
</evidence>
<keyword evidence="1" id="KW-0812">Transmembrane</keyword>
<organism evidence="2 3">
    <name type="scientific">Tegillarca granosa</name>
    <name type="common">Malaysian cockle</name>
    <name type="synonym">Anadara granosa</name>
    <dbReference type="NCBI Taxonomy" id="220873"/>
    <lineage>
        <taxon>Eukaryota</taxon>
        <taxon>Metazoa</taxon>
        <taxon>Spiralia</taxon>
        <taxon>Lophotrochozoa</taxon>
        <taxon>Mollusca</taxon>
        <taxon>Bivalvia</taxon>
        <taxon>Autobranchia</taxon>
        <taxon>Pteriomorphia</taxon>
        <taxon>Arcoida</taxon>
        <taxon>Arcoidea</taxon>
        <taxon>Arcidae</taxon>
        <taxon>Tegillarca</taxon>
    </lineage>
</organism>
<dbReference type="EMBL" id="JARBDR010000903">
    <property type="protein sequence ID" value="KAJ8304879.1"/>
    <property type="molecule type" value="Genomic_DNA"/>
</dbReference>
<keyword evidence="3" id="KW-1185">Reference proteome</keyword>
<evidence type="ECO:0000256" key="1">
    <source>
        <dbReference type="SAM" id="Phobius"/>
    </source>
</evidence>
<reference evidence="2 3" key="1">
    <citation type="submission" date="2022-12" db="EMBL/GenBank/DDBJ databases">
        <title>Chromosome-level genome of Tegillarca granosa.</title>
        <authorList>
            <person name="Kim J."/>
        </authorList>
    </citation>
    <scope>NUCLEOTIDE SEQUENCE [LARGE SCALE GENOMIC DNA]</scope>
    <source>
        <strain evidence="2">Teg-2019</strain>
        <tissue evidence="2">Adductor muscle</tissue>
    </source>
</reference>
<keyword evidence="1" id="KW-1133">Transmembrane helix</keyword>
<comment type="caution">
    <text evidence="2">The sequence shown here is derived from an EMBL/GenBank/DDBJ whole genome shotgun (WGS) entry which is preliminary data.</text>
</comment>
<keyword evidence="1" id="KW-0472">Membrane</keyword>
<evidence type="ECO:0000313" key="2">
    <source>
        <dbReference type="EMBL" id="KAJ8304879.1"/>
    </source>
</evidence>
<protein>
    <recommendedName>
        <fullName evidence="4">Maturase K</fullName>
    </recommendedName>
</protein>
<name>A0ABQ9EHU9_TEGGR</name>
<accession>A0ABQ9EHU9</accession>
<feature type="transmembrane region" description="Helical" evidence="1">
    <location>
        <begin position="46"/>
        <end position="70"/>
    </location>
</feature>
<evidence type="ECO:0000313" key="3">
    <source>
        <dbReference type="Proteomes" id="UP001217089"/>
    </source>
</evidence>
<gene>
    <name evidence="2" type="ORF">KUTeg_018462</name>
</gene>
<dbReference type="Proteomes" id="UP001217089">
    <property type="component" value="Unassembled WGS sequence"/>
</dbReference>
<proteinExistence type="predicted"/>